<proteinExistence type="predicted"/>
<keyword evidence="1" id="KW-0812">Transmembrane</keyword>
<reference evidence="3 4" key="1">
    <citation type="submission" date="2019-12" db="EMBL/GenBank/DDBJ databases">
        <title>Complete genome sequence of Algicella marina strain 9Alg 56(T) isolated from the red alga Tichocarpus crinitus.</title>
        <authorList>
            <person name="Kim S.-G."/>
            <person name="Nedashkovskaya O.I."/>
        </authorList>
    </citation>
    <scope>NUCLEOTIDE SEQUENCE [LARGE SCALE GENOMIC DNA]</scope>
    <source>
        <strain evidence="3 4">9Alg 56</strain>
    </source>
</reference>
<evidence type="ECO:0008006" key="5">
    <source>
        <dbReference type="Google" id="ProtNLM"/>
    </source>
</evidence>
<dbReference type="PANTHER" id="PTHR40940">
    <property type="entry name" value="PROTEIN BATD-RELATED"/>
    <property type="match status" value="1"/>
</dbReference>
<keyword evidence="2" id="KW-0732">Signal</keyword>
<evidence type="ECO:0000256" key="1">
    <source>
        <dbReference type="SAM" id="Phobius"/>
    </source>
</evidence>
<keyword evidence="4" id="KW-1185">Reference proteome</keyword>
<keyword evidence="1" id="KW-1133">Transmembrane helix</keyword>
<dbReference type="Proteomes" id="UP000464495">
    <property type="component" value="Chromosome"/>
</dbReference>
<dbReference type="PANTHER" id="PTHR40940:SF2">
    <property type="entry name" value="BATD"/>
    <property type="match status" value="1"/>
</dbReference>
<name>A0A6P1T479_9RHOB</name>
<gene>
    <name evidence="3" type="ORF">GO499_15680</name>
</gene>
<feature type="chain" id="PRO_5026952644" description="Protein BatD" evidence="2">
    <location>
        <begin position="20"/>
        <end position="416"/>
    </location>
</feature>
<dbReference type="KEGG" id="amaq:GO499_15680"/>
<evidence type="ECO:0000313" key="4">
    <source>
        <dbReference type="Proteomes" id="UP000464495"/>
    </source>
</evidence>
<accession>A0A6P1T479</accession>
<dbReference type="InterPro" id="IPR025738">
    <property type="entry name" value="BatD"/>
</dbReference>
<feature type="transmembrane region" description="Helical" evidence="1">
    <location>
        <begin position="294"/>
        <end position="314"/>
    </location>
</feature>
<sequence>MVRVFAALLFLLLPGIALAQTEVDPEDFSLTVTLDQQNVTPFQQEMVLITIHGTYRRHITREKLVMPDLAGFNWMQLGSDHWYESMVDGLPVKNMRRRMALFPDEEGKIEIGSFTHHLTLLDDNNNWFEYDIHSEPVQLDVAPAPAVEDWWFPVRRLQISDSWSNAPDQLGEGDGVLRIITVIAVGASPDMIPPMPELRSPSAHIFPHPEKRLVELSPHGPVSRAFWRWTIRPANPPSAILEPITFSYFDTENRLMRDVVISSQRVAYAEGELPPPGAVASAEPVNLAALPVRAALFLAVIGGFLLVLGQGRVLSFAAPRQMAADCHRQLAYRRAVAAGNLPSLRRAARELSARRPANEERFELLRKLDSALFAERDTGFDLKAFDKSFRASLAGGESAKAFDFRDFPRSKTKSFG</sequence>
<organism evidence="3 4">
    <name type="scientific">Algicella marina</name>
    <dbReference type="NCBI Taxonomy" id="2683284"/>
    <lineage>
        <taxon>Bacteria</taxon>
        <taxon>Pseudomonadati</taxon>
        <taxon>Pseudomonadota</taxon>
        <taxon>Alphaproteobacteria</taxon>
        <taxon>Rhodobacterales</taxon>
        <taxon>Paracoccaceae</taxon>
        <taxon>Algicella</taxon>
    </lineage>
</organism>
<dbReference type="RefSeq" id="WP_161863056.1">
    <property type="nucleotide sequence ID" value="NZ_CP046620.1"/>
</dbReference>
<dbReference type="EMBL" id="CP046620">
    <property type="protein sequence ID" value="QHQ36510.1"/>
    <property type="molecule type" value="Genomic_DNA"/>
</dbReference>
<feature type="signal peptide" evidence="2">
    <location>
        <begin position="1"/>
        <end position="19"/>
    </location>
</feature>
<keyword evidence="1" id="KW-0472">Membrane</keyword>
<evidence type="ECO:0000256" key="2">
    <source>
        <dbReference type="SAM" id="SignalP"/>
    </source>
</evidence>
<protein>
    <recommendedName>
        <fullName evidence="5">Protein BatD</fullName>
    </recommendedName>
</protein>
<dbReference type="AlphaFoldDB" id="A0A6P1T479"/>
<evidence type="ECO:0000313" key="3">
    <source>
        <dbReference type="EMBL" id="QHQ36510.1"/>
    </source>
</evidence>